<reference evidence="1" key="1">
    <citation type="submission" date="2018-02" db="EMBL/GenBank/DDBJ databases">
        <title>Rhizophora mucronata_Transcriptome.</title>
        <authorList>
            <person name="Meera S.P."/>
            <person name="Sreeshan A."/>
            <person name="Augustine A."/>
        </authorList>
    </citation>
    <scope>NUCLEOTIDE SEQUENCE</scope>
    <source>
        <tissue evidence="1">Leaf</tissue>
    </source>
</reference>
<dbReference type="EMBL" id="GGEC01070054">
    <property type="protein sequence ID" value="MBX50538.1"/>
    <property type="molecule type" value="Transcribed_RNA"/>
</dbReference>
<name>A0A2P2P717_RHIMU</name>
<sequence>MWVFSMEGLSIGHHCNEVLGPSPCLI</sequence>
<evidence type="ECO:0000313" key="1">
    <source>
        <dbReference type="EMBL" id="MBX50538.1"/>
    </source>
</evidence>
<protein>
    <submittedName>
        <fullName evidence="1">Uncharacterized protein</fullName>
    </submittedName>
</protein>
<organism evidence="1">
    <name type="scientific">Rhizophora mucronata</name>
    <name type="common">Asiatic mangrove</name>
    <dbReference type="NCBI Taxonomy" id="61149"/>
    <lineage>
        <taxon>Eukaryota</taxon>
        <taxon>Viridiplantae</taxon>
        <taxon>Streptophyta</taxon>
        <taxon>Embryophyta</taxon>
        <taxon>Tracheophyta</taxon>
        <taxon>Spermatophyta</taxon>
        <taxon>Magnoliopsida</taxon>
        <taxon>eudicotyledons</taxon>
        <taxon>Gunneridae</taxon>
        <taxon>Pentapetalae</taxon>
        <taxon>rosids</taxon>
        <taxon>fabids</taxon>
        <taxon>Malpighiales</taxon>
        <taxon>Rhizophoraceae</taxon>
        <taxon>Rhizophora</taxon>
    </lineage>
</organism>
<dbReference type="AlphaFoldDB" id="A0A2P2P717"/>
<accession>A0A2P2P717</accession>
<proteinExistence type="predicted"/>